<dbReference type="SUPFAM" id="SSF53474">
    <property type="entry name" value="alpha/beta-Hydrolases"/>
    <property type="match status" value="1"/>
</dbReference>
<sequence>MKHYTIFILFLCFCITDTIQGQDFIRIWNTSKVPNSKGIEVTEKMNAELIEQVSVPGVYVFKPSKAENKGAAVLILPSGGYSVLSYATGFQLAKWFNTIGITAFVLKYRLPHSPDVIESYKAPLQDAQRAMRLIRANAAEWGYDKTKVGVMGASAGGHIAACLSTITDSWYDPSDSIDTNSFAPSFAILISPVISMSEGTHIPSRNTLLGKNASPEMIDKLSCQLHINDHTPPSFVIHAENDETVSPINSILYFSGLLKHGIKGCSLHIFPQGGHSIRVRKNPGITGFWPVLAEKWLIETGIIN</sequence>
<name>A0A4Y8KYJ5_9BACT</name>
<dbReference type="Gene3D" id="3.40.50.1820">
    <property type="entry name" value="alpha/beta hydrolase"/>
    <property type="match status" value="1"/>
</dbReference>
<keyword evidence="1 3" id="KW-0378">Hydrolase</keyword>
<evidence type="ECO:0000259" key="2">
    <source>
        <dbReference type="Pfam" id="PF20434"/>
    </source>
</evidence>
<organism evidence="3 4">
    <name type="scientific">Dysgonomonas capnocytophagoides</name>
    <dbReference type="NCBI Taxonomy" id="45254"/>
    <lineage>
        <taxon>Bacteria</taxon>
        <taxon>Pseudomonadati</taxon>
        <taxon>Bacteroidota</taxon>
        <taxon>Bacteroidia</taxon>
        <taxon>Bacteroidales</taxon>
        <taxon>Dysgonomonadaceae</taxon>
        <taxon>Dysgonomonas</taxon>
    </lineage>
</organism>
<dbReference type="InterPro" id="IPR050300">
    <property type="entry name" value="GDXG_lipolytic_enzyme"/>
</dbReference>
<dbReference type="PANTHER" id="PTHR48081">
    <property type="entry name" value="AB HYDROLASE SUPERFAMILY PROTEIN C4A8.06C"/>
    <property type="match status" value="1"/>
</dbReference>
<evidence type="ECO:0000313" key="3">
    <source>
        <dbReference type="EMBL" id="TFD94739.1"/>
    </source>
</evidence>
<proteinExistence type="predicted"/>
<dbReference type="Proteomes" id="UP000297861">
    <property type="component" value="Unassembled WGS sequence"/>
</dbReference>
<protein>
    <submittedName>
        <fullName evidence="3">Alpha/beta hydrolase</fullName>
    </submittedName>
</protein>
<feature type="domain" description="BD-FAE-like" evidence="2">
    <location>
        <begin position="62"/>
        <end position="252"/>
    </location>
</feature>
<gene>
    <name evidence="3" type="ORF">E2605_15375</name>
</gene>
<dbReference type="EMBL" id="SOML01000010">
    <property type="protein sequence ID" value="TFD94739.1"/>
    <property type="molecule type" value="Genomic_DNA"/>
</dbReference>
<evidence type="ECO:0000256" key="1">
    <source>
        <dbReference type="ARBA" id="ARBA00022801"/>
    </source>
</evidence>
<dbReference type="OrthoDB" id="9796689at2"/>
<keyword evidence="4" id="KW-1185">Reference proteome</keyword>
<dbReference type="InterPro" id="IPR049492">
    <property type="entry name" value="BD-FAE-like_dom"/>
</dbReference>
<dbReference type="InterPro" id="IPR029058">
    <property type="entry name" value="AB_hydrolase_fold"/>
</dbReference>
<reference evidence="3 4" key="1">
    <citation type="submission" date="2019-03" db="EMBL/GenBank/DDBJ databases">
        <title>San Antonio Military Medical Center submission to MRSN (WRAIR), pending publication.</title>
        <authorList>
            <person name="Blyth D.M."/>
            <person name="Mccarthy S.L."/>
            <person name="Schall S.E."/>
            <person name="Stam J.A."/>
            <person name="Ong A.C."/>
            <person name="Mcgann P.T."/>
        </authorList>
    </citation>
    <scope>NUCLEOTIDE SEQUENCE [LARGE SCALE GENOMIC DNA]</scope>
    <source>
        <strain evidence="3 4">MRSN571793</strain>
    </source>
</reference>
<comment type="caution">
    <text evidence="3">The sequence shown here is derived from an EMBL/GenBank/DDBJ whole genome shotgun (WGS) entry which is preliminary data.</text>
</comment>
<dbReference type="GO" id="GO:0016787">
    <property type="term" value="F:hydrolase activity"/>
    <property type="evidence" value="ECO:0007669"/>
    <property type="project" value="UniProtKB-KW"/>
</dbReference>
<dbReference type="PANTHER" id="PTHR48081:SF6">
    <property type="entry name" value="PEPTIDASE S9 PROLYL OLIGOPEPTIDASE CATALYTIC DOMAIN-CONTAINING PROTEIN"/>
    <property type="match status" value="1"/>
</dbReference>
<evidence type="ECO:0000313" key="4">
    <source>
        <dbReference type="Proteomes" id="UP000297861"/>
    </source>
</evidence>
<dbReference type="RefSeq" id="WP_134437122.1">
    <property type="nucleotide sequence ID" value="NZ_SOML01000010.1"/>
</dbReference>
<accession>A0A4Y8KYJ5</accession>
<dbReference type="STRING" id="1121485.GCA_000426485_01741"/>
<dbReference type="AlphaFoldDB" id="A0A4Y8KYJ5"/>
<dbReference type="Pfam" id="PF20434">
    <property type="entry name" value="BD-FAE"/>
    <property type="match status" value="1"/>
</dbReference>